<comment type="caution">
    <text evidence="1">The sequence shown here is derived from an EMBL/GenBank/DDBJ whole genome shotgun (WGS) entry which is preliminary data.</text>
</comment>
<reference evidence="1" key="1">
    <citation type="submission" date="2020-07" db="EMBL/GenBank/DDBJ databases">
        <title>Multicomponent nature underlies the extraordinary mechanical properties of spider dragline silk.</title>
        <authorList>
            <person name="Kono N."/>
            <person name="Nakamura H."/>
            <person name="Mori M."/>
            <person name="Yoshida Y."/>
            <person name="Ohtoshi R."/>
            <person name="Malay A.D."/>
            <person name="Moran D.A.P."/>
            <person name="Tomita M."/>
            <person name="Numata K."/>
            <person name="Arakawa K."/>
        </authorList>
    </citation>
    <scope>NUCLEOTIDE SEQUENCE</scope>
</reference>
<dbReference type="EMBL" id="BMAO01026204">
    <property type="protein sequence ID" value="GFR07749.1"/>
    <property type="molecule type" value="Genomic_DNA"/>
</dbReference>
<dbReference type="Pfam" id="PF03564">
    <property type="entry name" value="DUF1759"/>
    <property type="match status" value="1"/>
</dbReference>
<organism evidence="1 2">
    <name type="scientific">Trichonephila clavata</name>
    <name type="common">Joro spider</name>
    <name type="synonym">Nephila clavata</name>
    <dbReference type="NCBI Taxonomy" id="2740835"/>
    <lineage>
        <taxon>Eukaryota</taxon>
        <taxon>Metazoa</taxon>
        <taxon>Ecdysozoa</taxon>
        <taxon>Arthropoda</taxon>
        <taxon>Chelicerata</taxon>
        <taxon>Arachnida</taxon>
        <taxon>Araneae</taxon>
        <taxon>Araneomorphae</taxon>
        <taxon>Entelegynae</taxon>
        <taxon>Araneoidea</taxon>
        <taxon>Nephilidae</taxon>
        <taxon>Trichonephila</taxon>
    </lineage>
</organism>
<sequence length="163" mass="18364">MNVIGNNSSLNDTQKLCYLKSALKNDASLFQSDQDSFESLTEALRNHYENKRALVDIHISEILSVTKIQNDNPAQLRFLIDTVGNLVIPTGCIPADEDFNHPSEIACLIGSGHFFDIFGPQRIRVSNSNFRLVESKFGFVVTGLYINEPCYFKHCFLSKGWNT</sequence>
<name>A0A8X6LHS7_TRICU</name>
<evidence type="ECO:0000313" key="1">
    <source>
        <dbReference type="EMBL" id="GFR07749.1"/>
    </source>
</evidence>
<protein>
    <submittedName>
        <fullName evidence="1">Uncharacterized protein</fullName>
    </submittedName>
</protein>
<dbReference type="AlphaFoldDB" id="A0A8X6LHS7"/>
<dbReference type="InterPro" id="IPR005312">
    <property type="entry name" value="DUF1759"/>
</dbReference>
<keyword evidence="2" id="KW-1185">Reference proteome</keyword>
<gene>
    <name evidence="1" type="primary">AVEN_125768_1</name>
    <name evidence="1" type="ORF">TNCT_237891</name>
</gene>
<dbReference type="Proteomes" id="UP000887116">
    <property type="component" value="Unassembled WGS sequence"/>
</dbReference>
<proteinExistence type="predicted"/>
<evidence type="ECO:0000313" key="2">
    <source>
        <dbReference type="Proteomes" id="UP000887116"/>
    </source>
</evidence>
<accession>A0A8X6LHS7</accession>